<dbReference type="Pfam" id="PF07488">
    <property type="entry name" value="Glyco_hydro_67M"/>
    <property type="match status" value="1"/>
</dbReference>
<dbReference type="InterPro" id="IPR029018">
    <property type="entry name" value="Hex-like_dom2"/>
</dbReference>
<dbReference type="GO" id="GO:0005576">
    <property type="term" value="C:extracellular region"/>
    <property type="evidence" value="ECO:0007669"/>
    <property type="project" value="InterPro"/>
</dbReference>
<evidence type="ECO:0000256" key="6">
    <source>
        <dbReference type="ARBA" id="ARBA00023295"/>
    </source>
</evidence>
<dbReference type="Gene3D" id="3.20.20.80">
    <property type="entry name" value="Glycosidases"/>
    <property type="match status" value="1"/>
</dbReference>
<keyword evidence="6" id="KW-0326">Glycosidase</keyword>
<dbReference type="InterPro" id="IPR037054">
    <property type="entry name" value="A-glucoronidase_C_sf"/>
</dbReference>
<feature type="domain" description="Alpha glucuronidase N-terminal" evidence="8">
    <location>
        <begin position="278"/>
        <end position="395"/>
    </location>
</feature>
<sequence length="1249" mass="138412">MKSHSSICMALVVVLGVSVGMSNVAAAEPAGLVGHWTFDDGTGKDLSGNGNDAVLAGGTVYSLGEGQACIQFVPDADPLRIPASETSVLAISSGTVCFWLNTVVGRNALLAYDNGAIELNAYRGDFQACFQGEDTFRYRDLILDYDWPKYDMREFAFYGHPRASVDDSQWHLFAAAYDAEGKRIIGWRDGELISVVDLSAVEMEPLKREGLTEITTGKDFIGFMDDIRIYNRVLSDADMRAIYNTTQATYAGRRDTIPTEREVTTYRYRQEDHTLYQAWLQYTPRPEQRNANLFKNIVAQGNNSTVKTAASELCDAIASMLGFKPALHSKAVAGQRVILGTAETSLFIRKHADDLRLNRIQEDGFIIKTVDLGHTKALVIAGAVPAGVTFGTFDLIRRLQLGQDPGKLNVLENPQIPLRMVDHWSYFRGGFGDKWRGGGRNDSIYSWEELRTGDTKRIRDWVRMMASAGWNAICPSEVNWHYMDNYLDHLDEVEILAGILRDYGMTLYWSPSYHLALDQHTADQLYARVPDFGGYMMKLGSEKQNGDPRPPMVNRIADTLAPHGGLCLVRGFVYGNYRYTPEPYRHLIPHDIFAPEDGQYRENVVLVPKGSAGDWDYSAPIPAMDGVMKETLSGSELVIDKGFPCSWVEKWKWWLDQDSYRSGPGSFNKSSVHCIMGVAMVRPQASWGDSPLNMVNYYGLGRLAWNPDRSLDEIYHEWIVQTFGSAPQVLDTVNRILFMSDDVARKLYLYRGYRGIWIDKGDKNMVENKTPYAITPQGIGPASKTLQKRLIAQYAPGLREVYGDPLRGEEFLSSFHSKDHDYRLSIGRTLIEDVYGGMEEAVQIAQQMVDLWKTLAGQIDEHRFQFTLNNLVDFVADAQGDRDAMAAAFEAHTGRKRETVLARLTPSGLASVGTFNVRHYGAVGDGTANDAPAINRAIAACHAAGGGTVFVPSGIYTSGSVHLQSNVTLALDKGAVLKAMPGIMDPWEPNPNDQGLMDSAYYHWEGSLIWGKNLRNVKIYGPGTLDGSALTRSSKVPKGIGDKAIALKLCKNIEIRNLNIREGGHYAILATGCARMLIDNVTIKTSRDGINLSQCSDVEIANCHIDAVRFEDGYPAGGDDAIKLGSDLSLGKARISENISVRNCFLASGCNAIQFGSETMAPFRNIRFENIRIVRAGKAGISITSNDGSVIEGLHFLDISMEKTFAPIFIKLSDVARVPAGAYQRGSIRNIRFENIRATDCYSYFKGRE</sequence>
<dbReference type="SMART" id="SM00710">
    <property type="entry name" value="PbH1"/>
    <property type="match status" value="5"/>
</dbReference>
<gene>
    <name evidence="11" type="ORF">METZ01_LOCUS56150</name>
</gene>
<dbReference type="InterPro" id="IPR013320">
    <property type="entry name" value="ConA-like_dom_sf"/>
</dbReference>
<dbReference type="InterPro" id="IPR011050">
    <property type="entry name" value="Pectin_lyase_fold/virulence"/>
</dbReference>
<evidence type="ECO:0000256" key="4">
    <source>
        <dbReference type="ARBA" id="ARBA00022801"/>
    </source>
</evidence>
<feature type="domain" description="Glycosyl hydrolase family 67 C-terminal" evidence="9">
    <location>
        <begin position="690"/>
        <end position="898"/>
    </location>
</feature>
<dbReference type="Pfam" id="PF00295">
    <property type="entry name" value="Glyco_hydro_28"/>
    <property type="match status" value="1"/>
</dbReference>
<dbReference type="InterPro" id="IPR011100">
    <property type="entry name" value="Glyco_hydro_67_cat"/>
</dbReference>
<dbReference type="GO" id="GO:0033939">
    <property type="term" value="F:xylan alpha-1,2-glucuronosidase activity"/>
    <property type="evidence" value="ECO:0007669"/>
    <property type="project" value="TreeGrafter"/>
</dbReference>
<dbReference type="Pfam" id="PF03648">
    <property type="entry name" value="Glyco_hydro_67N"/>
    <property type="match status" value="1"/>
</dbReference>
<dbReference type="InterPro" id="IPR006626">
    <property type="entry name" value="PbH1"/>
</dbReference>
<evidence type="ECO:0000256" key="2">
    <source>
        <dbReference type="ARBA" id="ARBA00008834"/>
    </source>
</evidence>
<feature type="domain" description="Glycosyl hydrolase family 67 catalytic" evidence="10">
    <location>
        <begin position="400"/>
        <end position="665"/>
    </location>
</feature>
<feature type="non-terminal residue" evidence="11">
    <location>
        <position position="1249"/>
    </location>
</feature>
<dbReference type="GO" id="GO:0004650">
    <property type="term" value="F:polygalacturonase activity"/>
    <property type="evidence" value="ECO:0007669"/>
    <property type="project" value="InterPro"/>
</dbReference>
<dbReference type="InterPro" id="IPR011099">
    <property type="entry name" value="Glyco_hydro_67_C"/>
</dbReference>
<name>A0A381SH44_9ZZZZ</name>
<dbReference type="PANTHER" id="PTHR39207:SF1">
    <property type="entry name" value="ALPHA-GLUCURONIDASE A"/>
    <property type="match status" value="1"/>
</dbReference>
<protein>
    <submittedName>
        <fullName evidence="11">Uncharacterized protein</fullName>
    </submittedName>
</protein>
<dbReference type="InterPro" id="IPR012334">
    <property type="entry name" value="Pectin_lyas_fold"/>
</dbReference>
<evidence type="ECO:0000259" key="9">
    <source>
        <dbReference type="Pfam" id="PF07477"/>
    </source>
</evidence>
<dbReference type="AlphaFoldDB" id="A0A381SH44"/>
<keyword evidence="7" id="KW-0624">Polysaccharide degradation</keyword>
<dbReference type="SUPFAM" id="SSF51445">
    <property type="entry name" value="(Trans)glycosidases"/>
    <property type="match status" value="1"/>
</dbReference>
<dbReference type="InterPro" id="IPR005154">
    <property type="entry name" value="Glyco_hydro_67_aGlcAse_N"/>
</dbReference>
<dbReference type="Gene3D" id="2.60.120.200">
    <property type="match status" value="1"/>
</dbReference>
<dbReference type="SUPFAM" id="SSF51126">
    <property type="entry name" value="Pectin lyase-like"/>
    <property type="match status" value="1"/>
</dbReference>
<keyword evidence="3" id="KW-0858">Xylan degradation</keyword>
<dbReference type="Gene3D" id="2.160.20.10">
    <property type="entry name" value="Single-stranded right-handed beta-helix, Pectin lyase-like"/>
    <property type="match status" value="1"/>
</dbReference>
<dbReference type="SUPFAM" id="SSF55545">
    <property type="entry name" value="beta-N-acetylhexosaminidase-like domain"/>
    <property type="match status" value="1"/>
</dbReference>
<organism evidence="11">
    <name type="scientific">marine metagenome</name>
    <dbReference type="NCBI Taxonomy" id="408172"/>
    <lineage>
        <taxon>unclassified sequences</taxon>
        <taxon>metagenomes</taxon>
        <taxon>ecological metagenomes</taxon>
    </lineage>
</organism>
<evidence type="ECO:0000313" key="11">
    <source>
        <dbReference type="EMBL" id="SVA03296.1"/>
    </source>
</evidence>
<dbReference type="SUPFAM" id="SSF49899">
    <property type="entry name" value="Concanavalin A-like lectins/glucanases"/>
    <property type="match status" value="1"/>
</dbReference>
<dbReference type="GO" id="GO:0046559">
    <property type="term" value="F:alpha-glucuronidase activity"/>
    <property type="evidence" value="ECO:0007669"/>
    <property type="project" value="InterPro"/>
</dbReference>
<keyword evidence="4" id="KW-0378">Hydrolase</keyword>
<evidence type="ECO:0000256" key="5">
    <source>
        <dbReference type="ARBA" id="ARBA00023277"/>
    </source>
</evidence>
<dbReference type="Gene3D" id="3.30.379.10">
    <property type="entry name" value="Chitobiase/beta-hexosaminidase domain 2-like"/>
    <property type="match status" value="1"/>
</dbReference>
<keyword evidence="5" id="KW-0119">Carbohydrate metabolism</keyword>
<dbReference type="InterPro" id="IPR017853">
    <property type="entry name" value="GH"/>
</dbReference>
<reference evidence="11" key="1">
    <citation type="submission" date="2018-05" db="EMBL/GenBank/DDBJ databases">
        <authorList>
            <person name="Lanie J.A."/>
            <person name="Ng W.-L."/>
            <person name="Kazmierczak K.M."/>
            <person name="Andrzejewski T.M."/>
            <person name="Davidsen T.M."/>
            <person name="Wayne K.J."/>
            <person name="Tettelin H."/>
            <person name="Glass J.I."/>
            <person name="Rusch D."/>
            <person name="Podicherti R."/>
            <person name="Tsui H.-C.T."/>
            <person name="Winkler M.E."/>
        </authorList>
    </citation>
    <scope>NUCLEOTIDE SEQUENCE</scope>
</reference>
<comment type="similarity">
    <text evidence="2">Belongs to the glycosyl hydrolase 28 family.</text>
</comment>
<comment type="similarity">
    <text evidence="1">Belongs to the glycosyl hydrolase 67 family.</text>
</comment>
<dbReference type="Gene3D" id="3.90.1330.10">
    <property type="entry name" value="Alpha-glucuronidase, C-terminal domain"/>
    <property type="match status" value="1"/>
</dbReference>
<evidence type="ECO:0000259" key="8">
    <source>
        <dbReference type="Pfam" id="PF03648"/>
    </source>
</evidence>
<accession>A0A381SH44</accession>
<dbReference type="InterPro" id="IPR000743">
    <property type="entry name" value="Glyco_hydro_28"/>
</dbReference>
<dbReference type="PANTHER" id="PTHR39207">
    <property type="entry name" value="ALPHA-GLUCURONIDASE A"/>
    <property type="match status" value="1"/>
</dbReference>
<proteinExistence type="inferred from homology"/>
<evidence type="ECO:0000259" key="10">
    <source>
        <dbReference type="Pfam" id="PF07488"/>
    </source>
</evidence>
<evidence type="ECO:0000256" key="7">
    <source>
        <dbReference type="ARBA" id="ARBA00023326"/>
    </source>
</evidence>
<evidence type="ECO:0000256" key="1">
    <source>
        <dbReference type="ARBA" id="ARBA00008833"/>
    </source>
</evidence>
<dbReference type="GO" id="GO:0045493">
    <property type="term" value="P:xylan catabolic process"/>
    <property type="evidence" value="ECO:0007669"/>
    <property type="project" value="UniProtKB-KW"/>
</dbReference>
<dbReference type="Pfam" id="PF07477">
    <property type="entry name" value="Glyco_hydro_67C"/>
    <property type="match status" value="1"/>
</dbReference>
<dbReference type="EMBL" id="UINC01003092">
    <property type="protein sequence ID" value="SVA03296.1"/>
    <property type="molecule type" value="Genomic_DNA"/>
</dbReference>
<evidence type="ECO:0000256" key="3">
    <source>
        <dbReference type="ARBA" id="ARBA00022651"/>
    </source>
</evidence>